<sequence length="471" mass="52769">MHNHHRPDSDSDSDSDLSSLLSDQLLLCVFSKLPISQHTSTSLVCKRWLYLHGRLVRSLNLLDWHFLESGRLFARFPHLTEIDIVRSCLRLTPPYSGVFFNTFSPFSSLPISTSTHDWWSSGKTVGDLLPPDGIYELIAHKYPNLRRIAVLGASEYGLASLADTCQTLQELELHCCGDLSLKGVPGCVNLQVMKLCARRDGFSTCVVSDIGLTILAQGCKRLVKLELCACEGSYDGIKAIGQCCQMLEDLTFQDHRMDGGWLAALSFCANLKTLRLQSCKAIDSNPGLDEHLGVCPMLEELHLERCQLRDKKSTKSLFLVCGDVRHIVLRNCWGFQDDLFAFASICRSVKLLSLEHCSLLTTGGLESVLLSWKDLQRLIVVSCSKIKDNEVTPELASLFSMLKELKWRPDTRSLLSADLEGIGMWRKGGTLFFREHPAIAACHFAFGGVWSFWFLVTVQVEAQTRERLGHE</sequence>
<feature type="domain" description="F-box" evidence="1">
    <location>
        <begin position="19"/>
        <end position="49"/>
    </location>
</feature>
<dbReference type="SUPFAM" id="SSF81383">
    <property type="entry name" value="F-box domain"/>
    <property type="match status" value="1"/>
</dbReference>
<dbReference type="AlphaFoldDB" id="V4MYK8"/>
<dbReference type="GO" id="GO:0031146">
    <property type="term" value="P:SCF-dependent proteasomal ubiquitin-dependent protein catabolic process"/>
    <property type="evidence" value="ECO:0007669"/>
    <property type="project" value="TreeGrafter"/>
</dbReference>
<dbReference type="InterPro" id="IPR001810">
    <property type="entry name" value="F-box_dom"/>
</dbReference>
<dbReference type="SUPFAM" id="SSF52047">
    <property type="entry name" value="RNI-like"/>
    <property type="match status" value="1"/>
</dbReference>
<name>V4MYK8_EUTSA</name>
<dbReference type="FunFam" id="3.80.10.10:FF:002340">
    <property type="entry name" value="Uncharacterized protein"/>
    <property type="match status" value="1"/>
</dbReference>
<accession>V4MYK8</accession>
<dbReference type="InterPro" id="IPR032675">
    <property type="entry name" value="LRR_dom_sf"/>
</dbReference>
<dbReference type="GO" id="GO:0019005">
    <property type="term" value="C:SCF ubiquitin ligase complex"/>
    <property type="evidence" value="ECO:0007669"/>
    <property type="project" value="TreeGrafter"/>
</dbReference>
<protein>
    <recommendedName>
        <fullName evidence="1">F-box domain-containing protein</fullName>
    </recommendedName>
</protein>
<dbReference type="Proteomes" id="UP000030689">
    <property type="component" value="Unassembled WGS sequence"/>
</dbReference>
<dbReference type="OMA" id="VCKRWCK"/>
<dbReference type="PANTHER" id="PTHR13318">
    <property type="entry name" value="PARTNER OF PAIRED, ISOFORM B-RELATED"/>
    <property type="match status" value="1"/>
</dbReference>
<reference evidence="2 3" key="1">
    <citation type="journal article" date="2013" name="Front. Plant Sci.">
        <title>The Reference Genome of the Halophytic Plant Eutrema salsugineum.</title>
        <authorList>
            <person name="Yang R."/>
            <person name="Jarvis D.E."/>
            <person name="Chen H."/>
            <person name="Beilstein M.A."/>
            <person name="Grimwood J."/>
            <person name="Jenkins J."/>
            <person name="Shu S."/>
            <person name="Prochnik S."/>
            <person name="Xin M."/>
            <person name="Ma C."/>
            <person name="Schmutz J."/>
            <person name="Wing R.A."/>
            <person name="Mitchell-Olds T."/>
            <person name="Schumaker K.S."/>
            <person name="Wang X."/>
        </authorList>
    </citation>
    <scope>NUCLEOTIDE SEQUENCE [LARGE SCALE GENOMIC DNA]</scope>
</reference>
<dbReference type="STRING" id="72664.V4MYK8"/>
<dbReference type="PANTHER" id="PTHR13318:SF74">
    <property type="entry name" value="OS02G0658500 PROTEIN"/>
    <property type="match status" value="1"/>
</dbReference>
<dbReference type="Gramene" id="ESQ37651">
    <property type="protein sequence ID" value="ESQ37651"/>
    <property type="gene ID" value="EUTSA_v10028634mg"/>
</dbReference>
<proteinExistence type="predicted"/>
<keyword evidence="3" id="KW-1185">Reference proteome</keyword>
<gene>
    <name evidence="2" type="ORF">EUTSA_v10028634mg</name>
</gene>
<evidence type="ECO:0000313" key="3">
    <source>
        <dbReference type="Proteomes" id="UP000030689"/>
    </source>
</evidence>
<dbReference type="Gene3D" id="3.80.10.10">
    <property type="entry name" value="Ribonuclease Inhibitor"/>
    <property type="match status" value="2"/>
</dbReference>
<dbReference type="KEGG" id="eus:EUTSA_v10028634mg"/>
<dbReference type="eggNOG" id="KOG1947">
    <property type="taxonomic scope" value="Eukaryota"/>
</dbReference>
<evidence type="ECO:0000313" key="2">
    <source>
        <dbReference type="EMBL" id="ESQ37651.1"/>
    </source>
</evidence>
<organism evidence="2 3">
    <name type="scientific">Eutrema salsugineum</name>
    <name type="common">Saltwater cress</name>
    <name type="synonym">Sisymbrium salsugineum</name>
    <dbReference type="NCBI Taxonomy" id="72664"/>
    <lineage>
        <taxon>Eukaryota</taxon>
        <taxon>Viridiplantae</taxon>
        <taxon>Streptophyta</taxon>
        <taxon>Embryophyta</taxon>
        <taxon>Tracheophyta</taxon>
        <taxon>Spermatophyta</taxon>
        <taxon>Magnoliopsida</taxon>
        <taxon>eudicotyledons</taxon>
        <taxon>Gunneridae</taxon>
        <taxon>Pentapetalae</taxon>
        <taxon>rosids</taxon>
        <taxon>malvids</taxon>
        <taxon>Brassicales</taxon>
        <taxon>Brassicaceae</taxon>
        <taxon>Eutremeae</taxon>
        <taxon>Eutrema</taxon>
    </lineage>
</organism>
<dbReference type="InterPro" id="IPR036047">
    <property type="entry name" value="F-box-like_dom_sf"/>
</dbReference>
<dbReference type="EMBL" id="KI517537">
    <property type="protein sequence ID" value="ESQ37651.1"/>
    <property type="molecule type" value="Genomic_DNA"/>
</dbReference>
<evidence type="ECO:0000259" key="1">
    <source>
        <dbReference type="Pfam" id="PF00646"/>
    </source>
</evidence>
<dbReference type="Pfam" id="PF00646">
    <property type="entry name" value="F-box"/>
    <property type="match status" value="1"/>
</dbReference>